<dbReference type="GO" id="GO:0016139">
    <property type="term" value="P:glycoside catabolic process"/>
    <property type="evidence" value="ECO:0007669"/>
    <property type="project" value="TreeGrafter"/>
</dbReference>
<evidence type="ECO:0000313" key="11">
    <source>
        <dbReference type="Proteomes" id="UP001431776"/>
    </source>
</evidence>
<dbReference type="InterPro" id="IPR031919">
    <property type="entry name" value="Fucosidase_C"/>
</dbReference>
<evidence type="ECO:0000256" key="6">
    <source>
        <dbReference type="ARBA" id="ARBA00023295"/>
    </source>
</evidence>
<sequence length="504" mass="58110">MDHTHFRFAAPLLLALMLAVGCATSHRAPAAKPYEPTWESLAKVNEAPDWFRDAKFGIYFHWGVYSVPAFGNEWYPRNMYNVKSREYRHHVETWGDPNAFGYPDFVPMFQAERFDAEAWAELFERAGARFAGPVAEHHDGWAMWDSDKTPWNVVNKGPRRDITGELEKAIRKRGMKFVTTFHHARNNLWQKPGRDGQLVWTGHYQFVKERFPALLEDRERAILYGYMPREEFLAMWLGKLAEVIDKYRPDLMWFDSWLDEIPEDLRQEYLAYYYNRAQEWNREVVVTRKQDDLPLSVSVQDIEKGRADRLTENFWLTDDTISMGSWCYTKDLRIKPTSVVLHSLIDTVSKNGALLLNISPMADGTIPQNQRDVLLEMGRWLKVNGEAIYGTRPWTIYGEGSTQGQAGHFGGVTDPKEGYRPEDIRFTTKGRTLYAISLGWAEDSLTIRSLKSGSDLFAGEIASVSLLGSKARIQWSRTPDGLVITMPKERPCDYAAAFKITPRR</sequence>
<feature type="domain" description="Alpha-L-fucosidase C-terminal" evidence="9">
    <location>
        <begin position="422"/>
        <end position="501"/>
    </location>
</feature>
<feature type="chain" id="PRO_5043835055" description="alpha-L-fucosidase" evidence="7">
    <location>
        <begin position="31"/>
        <end position="504"/>
    </location>
</feature>
<evidence type="ECO:0000259" key="9">
    <source>
        <dbReference type="Pfam" id="PF16757"/>
    </source>
</evidence>
<dbReference type="Pfam" id="PF16757">
    <property type="entry name" value="Fucosidase_C"/>
    <property type="match status" value="1"/>
</dbReference>
<reference evidence="10" key="1">
    <citation type="submission" date="2023-05" db="EMBL/GenBank/DDBJ databases">
        <title>Anaerotaeda fermentans gen. nov., sp. nov., a novel anaerobic planctomycete of the new family within the order Sedimentisphaerales isolated from Taman Peninsula, Russia.</title>
        <authorList>
            <person name="Khomyakova M.A."/>
            <person name="Merkel A.Y."/>
            <person name="Slobodkin A.I."/>
        </authorList>
    </citation>
    <scope>NUCLEOTIDE SEQUENCE</scope>
    <source>
        <strain evidence="10">M17dextr</strain>
    </source>
</reference>
<dbReference type="Gene3D" id="3.20.20.80">
    <property type="entry name" value="Glycosidases"/>
    <property type="match status" value="1"/>
</dbReference>
<dbReference type="Pfam" id="PF01120">
    <property type="entry name" value="Alpha_L_fucos"/>
    <property type="match status" value="1"/>
</dbReference>
<feature type="signal peptide" evidence="7">
    <location>
        <begin position="1"/>
        <end position="30"/>
    </location>
</feature>
<comment type="caution">
    <text evidence="10">The sequence shown here is derived from an EMBL/GenBank/DDBJ whole genome shotgun (WGS) entry which is preliminary data.</text>
</comment>
<name>A0AAW6U454_9BACT</name>
<protein>
    <recommendedName>
        <fullName evidence="3">alpha-L-fucosidase</fullName>
        <ecNumber evidence="3">3.2.1.51</ecNumber>
    </recommendedName>
</protein>
<evidence type="ECO:0000256" key="3">
    <source>
        <dbReference type="ARBA" id="ARBA00012662"/>
    </source>
</evidence>
<dbReference type="InterPro" id="IPR017853">
    <property type="entry name" value="GH"/>
</dbReference>
<evidence type="ECO:0000256" key="5">
    <source>
        <dbReference type="ARBA" id="ARBA00022801"/>
    </source>
</evidence>
<dbReference type="SUPFAM" id="SSF51445">
    <property type="entry name" value="(Trans)glycosidases"/>
    <property type="match status" value="1"/>
</dbReference>
<comment type="function">
    <text evidence="1">Alpha-L-fucosidase is responsible for hydrolyzing the alpha-1,6-linked fucose joined to the reducing-end N-acetylglucosamine of the carbohydrate moieties of glycoproteins.</text>
</comment>
<dbReference type="Gene3D" id="2.60.40.1180">
    <property type="entry name" value="Golgi alpha-mannosidase II"/>
    <property type="match status" value="1"/>
</dbReference>
<dbReference type="EMBL" id="JASCXX010000015">
    <property type="protein sequence ID" value="MDI6449998.1"/>
    <property type="molecule type" value="Genomic_DNA"/>
</dbReference>
<keyword evidence="5" id="KW-0378">Hydrolase</keyword>
<dbReference type="SMART" id="SM00812">
    <property type="entry name" value="Alpha_L_fucos"/>
    <property type="match status" value="1"/>
</dbReference>
<organism evidence="10 11">
    <name type="scientific">Anaerobaca lacustris</name>
    <dbReference type="NCBI Taxonomy" id="3044600"/>
    <lineage>
        <taxon>Bacteria</taxon>
        <taxon>Pseudomonadati</taxon>
        <taxon>Planctomycetota</taxon>
        <taxon>Phycisphaerae</taxon>
        <taxon>Sedimentisphaerales</taxon>
        <taxon>Anaerobacaceae</taxon>
        <taxon>Anaerobaca</taxon>
    </lineage>
</organism>
<dbReference type="InterPro" id="IPR013780">
    <property type="entry name" value="Glyco_hydro_b"/>
</dbReference>
<gene>
    <name evidence="10" type="ORF">QJ522_13145</name>
</gene>
<evidence type="ECO:0000256" key="7">
    <source>
        <dbReference type="SAM" id="SignalP"/>
    </source>
</evidence>
<dbReference type="RefSeq" id="WP_349245406.1">
    <property type="nucleotide sequence ID" value="NZ_JASCXX010000015.1"/>
</dbReference>
<evidence type="ECO:0000256" key="2">
    <source>
        <dbReference type="ARBA" id="ARBA00007951"/>
    </source>
</evidence>
<dbReference type="InterPro" id="IPR000933">
    <property type="entry name" value="Glyco_hydro_29"/>
</dbReference>
<dbReference type="AlphaFoldDB" id="A0AAW6U454"/>
<keyword evidence="11" id="KW-1185">Reference proteome</keyword>
<dbReference type="PANTHER" id="PTHR10030:SF37">
    <property type="entry name" value="ALPHA-L-FUCOSIDASE-RELATED"/>
    <property type="match status" value="1"/>
</dbReference>
<dbReference type="Proteomes" id="UP001431776">
    <property type="component" value="Unassembled WGS sequence"/>
</dbReference>
<dbReference type="GO" id="GO:0004560">
    <property type="term" value="F:alpha-L-fucosidase activity"/>
    <property type="evidence" value="ECO:0007669"/>
    <property type="project" value="InterPro"/>
</dbReference>
<dbReference type="GO" id="GO:0005764">
    <property type="term" value="C:lysosome"/>
    <property type="evidence" value="ECO:0007669"/>
    <property type="project" value="TreeGrafter"/>
</dbReference>
<dbReference type="EC" id="3.2.1.51" evidence="3"/>
<dbReference type="InterPro" id="IPR057739">
    <property type="entry name" value="Glyco_hydro_29_N"/>
</dbReference>
<evidence type="ECO:0000256" key="1">
    <source>
        <dbReference type="ARBA" id="ARBA00004071"/>
    </source>
</evidence>
<proteinExistence type="inferred from homology"/>
<evidence type="ECO:0000256" key="4">
    <source>
        <dbReference type="ARBA" id="ARBA00022729"/>
    </source>
</evidence>
<evidence type="ECO:0000313" key="10">
    <source>
        <dbReference type="EMBL" id="MDI6449998.1"/>
    </source>
</evidence>
<dbReference type="PANTHER" id="PTHR10030">
    <property type="entry name" value="ALPHA-L-FUCOSIDASE"/>
    <property type="match status" value="1"/>
</dbReference>
<keyword evidence="6" id="KW-0326">Glycosidase</keyword>
<evidence type="ECO:0000259" key="8">
    <source>
        <dbReference type="Pfam" id="PF01120"/>
    </source>
</evidence>
<accession>A0AAW6U454</accession>
<dbReference type="GO" id="GO:0006004">
    <property type="term" value="P:fucose metabolic process"/>
    <property type="evidence" value="ECO:0007669"/>
    <property type="project" value="InterPro"/>
</dbReference>
<dbReference type="PRINTS" id="PR00741">
    <property type="entry name" value="GLHYDRLASE29"/>
</dbReference>
<feature type="domain" description="Glycoside hydrolase family 29 N-terminal" evidence="8">
    <location>
        <begin position="24"/>
        <end position="386"/>
    </location>
</feature>
<keyword evidence="4 7" id="KW-0732">Signal</keyword>
<comment type="similarity">
    <text evidence="2">Belongs to the glycosyl hydrolase 29 family.</text>
</comment>
<dbReference type="InterPro" id="IPR016286">
    <property type="entry name" value="FUC_metazoa-typ"/>
</dbReference>
<dbReference type="PROSITE" id="PS51257">
    <property type="entry name" value="PROKAR_LIPOPROTEIN"/>
    <property type="match status" value="1"/>
</dbReference>